<keyword evidence="2" id="KW-1185">Reference proteome</keyword>
<evidence type="ECO:0000313" key="1">
    <source>
        <dbReference type="EMBL" id="PJZ05977.1"/>
    </source>
</evidence>
<gene>
    <name evidence="1" type="ORF">PRCB_04420</name>
</gene>
<organism evidence="1 2">
    <name type="scientific">Pantoea rodasii</name>
    <dbReference type="NCBI Taxonomy" id="1076549"/>
    <lineage>
        <taxon>Bacteria</taxon>
        <taxon>Pseudomonadati</taxon>
        <taxon>Pseudomonadota</taxon>
        <taxon>Gammaproteobacteria</taxon>
        <taxon>Enterobacterales</taxon>
        <taxon>Erwiniaceae</taxon>
        <taxon>Pantoea</taxon>
    </lineage>
</organism>
<comment type="caution">
    <text evidence="1">The sequence shown here is derived from an EMBL/GenBank/DDBJ whole genome shotgun (WGS) entry which is preliminary data.</text>
</comment>
<sequence>MRVGFDMSDCFFKSECGGAVLNDDAHITKDILALLGSTMSEFIRSGLSFEAHDISITLQRLKENEADSVVIERYETLIRLLSKMMH</sequence>
<evidence type="ECO:0000313" key="2">
    <source>
        <dbReference type="Proteomes" id="UP000232062"/>
    </source>
</evidence>
<dbReference type="Proteomes" id="UP000232062">
    <property type="component" value="Unassembled WGS sequence"/>
</dbReference>
<proteinExistence type="predicted"/>
<name>A0A2M9WEM6_9GAMM</name>
<dbReference type="AlphaFoldDB" id="A0A2M9WEM6"/>
<reference evidence="1 2" key="1">
    <citation type="submission" date="2017-11" db="EMBL/GenBank/DDBJ databases">
        <title>The genome sequence of Pantoea rodasii DSM 26611.</title>
        <authorList>
            <person name="Gao J."/>
            <person name="Mao X."/>
            <person name="Sun J."/>
        </authorList>
    </citation>
    <scope>NUCLEOTIDE SEQUENCE [LARGE SCALE GENOMIC DNA]</scope>
    <source>
        <strain evidence="1 2">DSM 26611</strain>
    </source>
</reference>
<protein>
    <submittedName>
        <fullName evidence="1">Uncharacterized protein</fullName>
    </submittedName>
</protein>
<accession>A0A2M9WEM6</accession>
<dbReference type="EMBL" id="PIQI01000011">
    <property type="protein sequence ID" value="PJZ05977.1"/>
    <property type="molecule type" value="Genomic_DNA"/>
</dbReference>